<evidence type="ECO:0000313" key="2">
    <source>
        <dbReference type="Proteomes" id="UP001162030"/>
    </source>
</evidence>
<reference evidence="1 2" key="1">
    <citation type="submission" date="2023-03" db="EMBL/GenBank/DDBJ databases">
        <authorList>
            <person name="Pearce D."/>
        </authorList>
    </citation>
    <scope>NUCLEOTIDE SEQUENCE [LARGE SCALE GENOMIC DNA]</scope>
    <source>
        <strain evidence="1">Msz</strain>
    </source>
</reference>
<evidence type="ECO:0000313" key="1">
    <source>
        <dbReference type="EMBL" id="CAI8757420.1"/>
    </source>
</evidence>
<dbReference type="Proteomes" id="UP001162030">
    <property type="component" value="Chromosome"/>
</dbReference>
<accession>A0ABM9HXS8</accession>
<sequence length="51" mass="5489">MRGGQGMECFFMSSEVRAASGLAYGERAPYIPFDDSPPYTKLGAAVQLMLA</sequence>
<proteinExistence type="predicted"/>
<name>A0ABM9HXS8_9GAMM</name>
<keyword evidence="2" id="KW-1185">Reference proteome</keyword>
<organism evidence="1 2">
    <name type="scientific">Methylocaldum szegediense</name>
    <dbReference type="NCBI Taxonomy" id="73780"/>
    <lineage>
        <taxon>Bacteria</taxon>
        <taxon>Pseudomonadati</taxon>
        <taxon>Pseudomonadota</taxon>
        <taxon>Gammaproteobacteria</taxon>
        <taxon>Methylococcales</taxon>
        <taxon>Methylococcaceae</taxon>
        <taxon>Methylocaldum</taxon>
    </lineage>
</organism>
<gene>
    <name evidence="1" type="ORF">MSZNOR_0771</name>
</gene>
<protein>
    <submittedName>
        <fullName evidence="1">Uncharacterized protein</fullName>
    </submittedName>
</protein>
<dbReference type="EMBL" id="OX458333">
    <property type="protein sequence ID" value="CAI8757420.1"/>
    <property type="molecule type" value="Genomic_DNA"/>
</dbReference>